<evidence type="ECO:0000256" key="1">
    <source>
        <dbReference type="ARBA" id="ARBA00009986"/>
    </source>
</evidence>
<dbReference type="Pfam" id="PF00171">
    <property type="entry name" value="Aldedh"/>
    <property type="match status" value="1"/>
</dbReference>
<dbReference type="RefSeq" id="WP_006894442.1">
    <property type="nucleotide sequence ID" value="NZ_BAAARB010000001.1"/>
</dbReference>
<keyword evidence="2 4" id="KW-0560">Oxidoreductase</keyword>
<dbReference type="Gene3D" id="3.40.309.10">
    <property type="entry name" value="Aldehyde Dehydrogenase, Chain A, domain 2"/>
    <property type="match status" value="1"/>
</dbReference>
<protein>
    <submittedName>
        <fullName evidence="6">Aldehyde dehydrogenase</fullName>
    </submittedName>
</protein>
<evidence type="ECO:0000259" key="5">
    <source>
        <dbReference type="Pfam" id="PF00171"/>
    </source>
</evidence>
<dbReference type="InterPro" id="IPR016162">
    <property type="entry name" value="Ald_DH_N"/>
</dbReference>
<evidence type="ECO:0000313" key="6">
    <source>
        <dbReference type="EMBL" id="GAA2366740.1"/>
    </source>
</evidence>
<dbReference type="SUPFAM" id="SSF53720">
    <property type="entry name" value="ALDH-like"/>
    <property type="match status" value="1"/>
</dbReference>
<evidence type="ECO:0000256" key="2">
    <source>
        <dbReference type="ARBA" id="ARBA00023002"/>
    </source>
</evidence>
<keyword evidence="7" id="KW-1185">Reference proteome</keyword>
<evidence type="ECO:0000256" key="4">
    <source>
        <dbReference type="RuleBase" id="RU003345"/>
    </source>
</evidence>
<dbReference type="InterPro" id="IPR016163">
    <property type="entry name" value="Ald_DH_C"/>
</dbReference>
<dbReference type="Proteomes" id="UP001501170">
    <property type="component" value="Unassembled WGS sequence"/>
</dbReference>
<sequence length="493" mass="51852">MTRASLPLRPDTATDLLVDGALIPGSGGVFDVVNPATEEVIGQAAEATASDMDRAIEAARRAFDRTDWSRDHAFRAHCLRQLRDALLAHADELRELTVAEVGCPTFLTHGPQLVGPITDLGYFADLAESYSWITDLGEASPMGIKNRRELRAEAIGVVGAITPWNFPHQINFAKIGPALAAGCTVVLKPAPDTPWCAALVGKVIAEETDCPPGVVNIVTSTDHALGEQLCTDPRVDLVSFTGSTDTGRRVMAAAAPTLKKVFLELGGKSAFIVLDDADLAAACSMAAFSVVTHAGQGCAITTRLLVPREKLAAAVELTKNAMAGLSAADPTDPGTVCGPLISARQRERVENYLRLAREEGGVIEIGGGRPAGLDRGFFVEPTLISGVGNSARVAQEEIFGPVLVIIPHDGDDDAIDLANDSPYGLSGAVWGTSPERVNAVVDGVRTGTMSVNGGIWYSADVPFGGYKQSGIGREMGRAGFEEYLEIKAVATPV</sequence>
<name>A0ABN3H3B2_9ACTN</name>
<dbReference type="Gene3D" id="3.40.605.10">
    <property type="entry name" value="Aldehyde Dehydrogenase, Chain A, domain 1"/>
    <property type="match status" value="1"/>
</dbReference>
<comment type="similarity">
    <text evidence="1 4">Belongs to the aldehyde dehydrogenase family.</text>
</comment>
<feature type="domain" description="Aldehyde dehydrogenase" evidence="5">
    <location>
        <begin position="28"/>
        <end position="489"/>
    </location>
</feature>
<reference evidence="6 7" key="1">
    <citation type="journal article" date="2019" name="Int. J. Syst. Evol. Microbiol.">
        <title>The Global Catalogue of Microorganisms (GCM) 10K type strain sequencing project: providing services to taxonomists for standard genome sequencing and annotation.</title>
        <authorList>
            <consortium name="The Broad Institute Genomics Platform"/>
            <consortium name="The Broad Institute Genome Sequencing Center for Infectious Disease"/>
            <person name="Wu L."/>
            <person name="Ma J."/>
        </authorList>
    </citation>
    <scope>NUCLEOTIDE SEQUENCE [LARGE SCALE GENOMIC DNA]</scope>
    <source>
        <strain evidence="6 7">JCM 16227</strain>
    </source>
</reference>
<dbReference type="CDD" id="cd07089">
    <property type="entry name" value="ALDH_CddD-AldA-like"/>
    <property type="match status" value="1"/>
</dbReference>
<accession>A0ABN3H3B2</accession>
<dbReference type="InterPro" id="IPR016161">
    <property type="entry name" value="Ald_DH/histidinol_DH"/>
</dbReference>
<dbReference type="InterPro" id="IPR015590">
    <property type="entry name" value="Aldehyde_DH_dom"/>
</dbReference>
<comment type="caution">
    <text evidence="6">The sequence shown here is derived from an EMBL/GenBank/DDBJ whole genome shotgun (WGS) entry which is preliminary data.</text>
</comment>
<evidence type="ECO:0000256" key="3">
    <source>
        <dbReference type="PROSITE-ProRule" id="PRU10007"/>
    </source>
</evidence>
<organism evidence="6 7">
    <name type="scientific">Gordonia cholesterolivorans</name>
    <dbReference type="NCBI Taxonomy" id="559625"/>
    <lineage>
        <taxon>Bacteria</taxon>
        <taxon>Bacillati</taxon>
        <taxon>Actinomycetota</taxon>
        <taxon>Actinomycetes</taxon>
        <taxon>Mycobacteriales</taxon>
        <taxon>Gordoniaceae</taxon>
        <taxon>Gordonia</taxon>
    </lineage>
</organism>
<dbReference type="PANTHER" id="PTHR42804:SF1">
    <property type="entry name" value="ALDEHYDE DEHYDROGENASE-RELATED"/>
    <property type="match status" value="1"/>
</dbReference>
<evidence type="ECO:0000313" key="7">
    <source>
        <dbReference type="Proteomes" id="UP001501170"/>
    </source>
</evidence>
<dbReference type="EMBL" id="BAAARB010000001">
    <property type="protein sequence ID" value="GAA2366740.1"/>
    <property type="molecule type" value="Genomic_DNA"/>
</dbReference>
<feature type="active site" evidence="3">
    <location>
        <position position="264"/>
    </location>
</feature>
<dbReference type="NCBIfam" id="TIGR04284">
    <property type="entry name" value="aldehy_Rv0768"/>
    <property type="match status" value="1"/>
</dbReference>
<proteinExistence type="inferred from homology"/>
<dbReference type="InterPro" id="IPR026460">
    <property type="entry name" value="Aldehyde_dehydrogenase_Rv0768"/>
</dbReference>
<dbReference type="InterPro" id="IPR029510">
    <property type="entry name" value="Ald_DH_CS_GLU"/>
</dbReference>
<dbReference type="PANTHER" id="PTHR42804">
    <property type="entry name" value="ALDEHYDE DEHYDROGENASE"/>
    <property type="match status" value="1"/>
</dbReference>
<gene>
    <name evidence="6" type="ORF">GCM10009855_02560</name>
</gene>
<dbReference type="PROSITE" id="PS00687">
    <property type="entry name" value="ALDEHYDE_DEHYDR_GLU"/>
    <property type="match status" value="1"/>
</dbReference>